<evidence type="ECO:0000256" key="1">
    <source>
        <dbReference type="SAM" id="MobiDB-lite"/>
    </source>
</evidence>
<organism evidence="2 3">
    <name type="scientific">Puccinia graminis f. sp. tritici</name>
    <dbReference type="NCBI Taxonomy" id="56615"/>
    <lineage>
        <taxon>Eukaryota</taxon>
        <taxon>Fungi</taxon>
        <taxon>Dikarya</taxon>
        <taxon>Basidiomycota</taxon>
        <taxon>Pucciniomycotina</taxon>
        <taxon>Pucciniomycetes</taxon>
        <taxon>Pucciniales</taxon>
        <taxon>Pucciniaceae</taxon>
        <taxon>Puccinia</taxon>
    </lineage>
</organism>
<dbReference type="AlphaFoldDB" id="A0A5B0RNA3"/>
<feature type="region of interest" description="Disordered" evidence="1">
    <location>
        <begin position="40"/>
        <end position="71"/>
    </location>
</feature>
<sequence length="135" mass="14617">MAMVNNELFPGVNFRSRLSGGEGLAPGWKVYVIKQLTSSSSAASSTLTRPAEIKKDAPPPHFNPMKVDGFGTERPHDHSVLVSTRVNCAGRSLGVWSVFPNATKRQHPVPSQSLGPQLPPLKETEQLQLMAFGNP</sequence>
<proteinExistence type="predicted"/>
<name>A0A5B0RNA3_PUCGR</name>
<protein>
    <submittedName>
        <fullName evidence="2">Uncharacterized protein</fullName>
    </submittedName>
</protein>
<evidence type="ECO:0000313" key="3">
    <source>
        <dbReference type="Proteomes" id="UP000325313"/>
    </source>
</evidence>
<evidence type="ECO:0000313" key="2">
    <source>
        <dbReference type="EMBL" id="KAA1127067.1"/>
    </source>
</evidence>
<dbReference type="EMBL" id="VDEP01000169">
    <property type="protein sequence ID" value="KAA1127067.1"/>
    <property type="molecule type" value="Genomic_DNA"/>
</dbReference>
<gene>
    <name evidence="2" type="ORF">PGTUg99_016633</name>
</gene>
<accession>A0A5B0RNA3</accession>
<dbReference type="Proteomes" id="UP000325313">
    <property type="component" value="Unassembled WGS sequence"/>
</dbReference>
<comment type="caution">
    <text evidence="2">The sequence shown here is derived from an EMBL/GenBank/DDBJ whole genome shotgun (WGS) entry which is preliminary data.</text>
</comment>
<reference evidence="2 3" key="1">
    <citation type="submission" date="2019-05" db="EMBL/GenBank/DDBJ databases">
        <title>Emergence of the Ug99 lineage of the wheat stem rust pathogen through somatic hybridization.</title>
        <authorList>
            <person name="Li F."/>
            <person name="Upadhyaya N.M."/>
            <person name="Sperschneider J."/>
            <person name="Matny O."/>
            <person name="Nguyen-Phuc H."/>
            <person name="Mago R."/>
            <person name="Raley C."/>
            <person name="Miller M.E."/>
            <person name="Silverstein K.A.T."/>
            <person name="Henningsen E."/>
            <person name="Hirsch C.D."/>
            <person name="Visser B."/>
            <person name="Pretorius Z.A."/>
            <person name="Steffenson B.J."/>
            <person name="Schwessinger B."/>
            <person name="Dodds P.N."/>
            <person name="Figueroa M."/>
        </authorList>
    </citation>
    <scope>NUCLEOTIDE SEQUENCE [LARGE SCALE GENOMIC DNA]</scope>
    <source>
        <strain evidence="2 3">Ug99</strain>
    </source>
</reference>